<keyword evidence="2" id="KW-1133">Transmembrane helix</keyword>
<name>A0AAE0NLJ5_9PEZI</name>
<dbReference type="Pfam" id="PF06912">
    <property type="entry name" value="DUF1275"/>
    <property type="match status" value="1"/>
</dbReference>
<keyword evidence="2" id="KW-0472">Membrane</keyword>
<feature type="transmembrane region" description="Helical" evidence="2">
    <location>
        <begin position="245"/>
        <end position="262"/>
    </location>
</feature>
<evidence type="ECO:0000256" key="2">
    <source>
        <dbReference type="SAM" id="Phobius"/>
    </source>
</evidence>
<protein>
    <recommendedName>
        <fullName evidence="5">DUF1275 domain protein</fullName>
    </recommendedName>
</protein>
<feature type="compositionally biased region" description="Low complexity" evidence="1">
    <location>
        <begin position="24"/>
        <end position="42"/>
    </location>
</feature>
<sequence>MLPQEQGTARSPDEQSLGETCFPSVNGLLSSSSSARSSSDGSLEGKHGPSVTELPSRAPTTWEYLNATVKPSSLAEVELLLLTFCIGLQDAVSFPDFHCFASNQTGNTIFLTLAIVLPKLNGEMFVTANIGVALGLFLAAAYLTGQLGHVVGPRRRLWLIFCNLVQTCLVFGAAALQYTRGIELEGTRTMLAIGLLAFAAGSQVVQSRSLGMTEISTAMATAAWVDLVIDPNLLSGGNRPRTRRVAFLATLVVGSLAGALIYRTVGSAAALAVSGAGKLLVTLMFLFNTTEQERLETGKDSA</sequence>
<gene>
    <name evidence="3" type="ORF">B0T24DRAFT_61467</name>
</gene>
<evidence type="ECO:0008006" key="5">
    <source>
        <dbReference type="Google" id="ProtNLM"/>
    </source>
</evidence>
<dbReference type="EMBL" id="JAULSN010000001">
    <property type="protein sequence ID" value="KAK3383761.1"/>
    <property type="molecule type" value="Genomic_DNA"/>
</dbReference>
<feature type="region of interest" description="Disordered" evidence="1">
    <location>
        <begin position="1"/>
        <end position="55"/>
    </location>
</feature>
<evidence type="ECO:0000313" key="3">
    <source>
        <dbReference type="EMBL" id="KAK3383761.1"/>
    </source>
</evidence>
<keyword evidence="2" id="KW-0812">Transmembrane</keyword>
<feature type="transmembrane region" description="Helical" evidence="2">
    <location>
        <begin position="124"/>
        <end position="145"/>
    </location>
</feature>
<proteinExistence type="predicted"/>
<organism evidence="3 4">
    <name type="scientific">Lasiosphaeria ovina</name>
    <dbReference type="NCBI Taxonomy" id="92902"/>
    <lineage>
        <taxon>Eukaryota</taxon>
        <taxon>Fungi</taxon>
        <taxon>Dikarya</taxon>
        <taxon>Ascomycota</taxon>
        <taxon>Pezizomycotina</taxon>
        <taxon>Sordariomycetes</taxon>
        <taxon>Sordariomycetidae</taxon>
        <taxon>Sordariales</taxon>
        <taxon>Lasiosphaeriaceae</taxon>
        <taxon>Lasiosphaeria</taxon>
    </lineage>
</organism>
<accession>A0AAE0NLJ5</accession>
<dbReference type="InterPro" id="IPR010699">
    <property type="entry name" value="DUF1275"/>
</dbReference>
<keyword evidence="4" id="KW-1185">Reference proteome</keyword>
<reference evidence="3" key="2">
    <citation type="submission" date="2023-06" db="EMBL/GenBank/DDBJ databases">
        <authorList>
            <consortium name="Lawrence Berkeley National Laboratory"/>
            <person name="Haridas S."/>
            <person name="Hensen N."/>
            <person name="Bonometti L."/>
            <person name="Westerberg I."/>
            <person name="Brannstrom I.O."/>
            <person name="Guillou S."/>
            <person name="Cros-Aarteil S."/>
            <person name="Calhoun S."/>
            <person name="Kuo A."/>
            <person name="Mondo S."/>
            <person name="Pangilinan J."/>
            <person name="Riley R."/>
            <person name="Labutti K."/>
            <person name="Andreopoulos B."/>
            <person name="Lipzen A."/>
            <person name="Chen C."/>
            <person name="Yanf M."/>
            <person name="Daum C."/>
            <person name="Ng V."/>
            <person name="Clum A."/>
            <person name="Steindorff A."/>
            <person name="Ohm R."/>
            <person name="Martin F."/>
            <person name="Silar P."/>
            <person name="Natvig D."/>
            <person name="Lalanne C."/>
            <person name="Gautier V."/>
            <person name="Ament-Velasquez S.L."/>
            <person name="Kruys A."/>
            <person name="Hutchinson M.I."/>
            <person name="Powell A.J."/>
            <person name="Barry K."/>
            <person name="Miller A.N."/>
            <person name="Grigoriev I.V."/>
            <person name="Debuchy R."/>
            <person name="Gladieux P."/>
            <person name="Thoren M.H."/>
            <person name="Johannesson H."/>
        </authorList>
    </citation>
    <scope>NUCLEOTIDE SEQUENCE</scope>
    <source>
        <strain evidence="3">CBS 958.72</strain>
    </source>
</reference>
<evidence type="ECO:0000256" key="1">
    <source>
        <dbReference type="SAM" id="MobiDB-lite"/>
    </source>
</evidence>
<dbReference type="PANTHER" id="PTHR37488">
    <property type="entry name" value="DUF1275 DOMAIN-CONTAINING PROTEIN"/>
    <property type="match status" value="1"/>
</dbReference>
<reference evidence="3" key="1">
    <citation type="journal article" date="2023" name="Mol. Phylogenet. Evol.">
        <title>Genome-scale phylogeny and comparative genomics of the fungal order Sordariales.</title>
        <authorList>
            <person name="Hensen N."/>
            <person name="Bonometti L."/>
            <person name="Westerberg I."/>
            <person name="Brannstrom I.O."/>
            <person name="Guillou S."/>
            <person name="Cros-Aarteil S."/>
            <person name="Calhoun S."/>
            <person name="Haridas S."/>
            <person name="Kuo A."/>
            <person name="Mondo S."/>
            <person name="Pangilinan J."/>
            <person name="Riley R."/>
            <person name="LaButti K."/>
            <person name="Andreopoulos B."/>
            <person name="Lipzen A."/>
            <person name="Chen C."/>
            <person name="Yan M."/>
            <person name="Daum C."/>
            <person name="Ng V."/>
            <person name="Clum A."/>
            <person name="Steindorff A."/>
            <person name="Ohm R.A."/>
            <person name="Martin F."/>
            <person name="Silar P."/>
            <person name="Natvig D.O."/>
            <person name="Lalanne C."/>
            <person name="Gautier V."/>
            <person name="Ament-Velasquez S.L."/>
            <person name="Kruys A."/>
            <person name="Hutchinson M.I."/>
            <person name="Powell A.J."/>
            <person name="Barry K."/>
            <person name="Miller A.N."/>
            <person name="Grigoriev I.V."/>
            <person name="Debuchy R."/>
            <person name="Gladieux P."/>
            <person name="Hiltunen Thoren M."/>
            <person name="Johannesson H."/>
        </authorList>
    </citation>
    <scope>NUCLEOTIDE SEQUENCE</scope>
    <source>
        <strain evidence="3">CBS 958.72</strain>
    </source>
</reference>
<dbReference type="PANTHER" id="PTHR37488:SF2">
    <property type="entry name" value="DUF1275 DOMAIN-CONTAINING PROTEIN"/>
    <property type="match status" value="1"/>
</dbReference>
<feature type="transmembrane region" description="Helical" evidence="2">
    <location>
        <begin position="157"/>
        <end position="176"/>
    </location>
</feature>
<feature type="transmembrane region" description="Helical" evidence="2">
    <location>
        <begin position="268"/>
        <end position="287"/>
    </location>
</feature>
<dbReference type="AlphaFoldDB" id="A0AAE0NLJ5"/>
<feature type="transmembrane region" description="Helical" evidence="2">
    <location>
        <begin position="188"/>
        <end position="205"/>
    </location>
</feature>
<comment type="caution">
    <text evidence="3">The sequence shown here is derived from an EMBL/GenBank/DDBJ whole genome shotgun (WGS) entry which is preliminary data.</text>
</comment>
<evidence type="ECO:0000313" key="4">
    <source>
        <dbReference type="Proteomes" id="UP001287356"/>
    </source>
</evidence>
<dbReference type="Proteomes" id="UP001287356">
    <property type="component" value="Unassembled WGS sequence"/>
</dbReference>